<dbReference type="EMBL" id="PYHO01000040">
    <property type="protein sequence ID" value="PSR44228.1"/>
    <property type="molecule type" value="Genomic_DNA"/>
</dbReference>
<feature type="transmembrane region" description="Helical" evidence="1">
    <location>
        <begin position="114"/>
        <end position="132"/>
    </location>
</feature>
<evidence type="ECO:0000313" key="3">
    <source>
        <dbReference type="Proteomes" id="UP000240892"/>
    </source>
</evidence>
<evidence type="ECO:0000313" key="2">
    <source>
        <dbReference type="EMBL" id="PSR44228.1"/>
    </source>
</evidence>
<dbReference type="Proteomes" id="UP000240892">
    <property type="component" value="Unassembled WGS sequence"/>
</dbReference>
<organism evidence="2 3">
    <name type="scientific">Kluyvera genomosp. 2</name>
    <dbReference type="NCBI Taxonomy" id="2774054"/>
    <lineage>
        <taxon>Bacteria</taxon>
        <taxon>Pseudomonadati</taxon>
        <taxon>Pseudomonadota</taxon>
        <taxon>Gammaproteobacteria</taxon>
        <taxon>Enterobacterales</taxon>
        <taxon>Enterobacteriaceae</taxon>
        <taxon>Kluyvera</taxon>
    </lineage>
</organism>
<feature type="transmembrane region" description="Helical" evidence="1">
    <location>
        <begin position="23"/>
        <end position="41"/>
    </location>
</feature>
<feature type="transmembrane region" description="Helical" evidence="1">
    <location>
        <begin position="47"/>
        <end position="67"/>
    </location>
</feature>
<dbReference type="RefSeq" id="WP_106930929.1">
    <property type="nucleotide sequence ID" value="NZ_CABMMU010000040.1"/>
</dbReference>
<evidence type="ECO:0000256" key="1">
    <source>
        <dbReference type="SAM" id="Phobius"/>
    </source>
</evidence>
<name>A0A2T2XVJ0_9ENTR</name>
<dbReference type="AlphaFoldDB" id="A0A2T2XVJ0"/>
<proteinExistence type="predicted"/>
<accession>A0A2T2XVJ0</accession>
<keyword evidence="1" id="KW-0472">Membrane</keyword>
<keyword evidence="3" id="KW-1185">Reference proteome</keyword>
<keyword evidence="1" id="KW-0812">Transmembrane</keyword>
<keyword evidence="1" id="KW-1133">Transmembrane helix</keyword>
<comment type="caution">
    <text evidence="2">The sequence shown here is derived from an EMBL/GenBank/DDBJ whole genome shotgun (WGS) entry which is preliminary data.</text>
</comment>
<gene>
    <name evidence="2" type="ORF">C8256_24340</name>
</gene>
<protein>
    <submittedName>
        <fullName evidence="2">Uncharacterized protein</fullName>
    </submittedName>
</protein>
<reference evidence="2 3" key="1">
    <citation type="submission" date="2018-03" db="EMBL/GenBank/DDBJ databases">
        <title>First report of an OXA-48+CTX-M-M-producing Kluyvera ascorbata clone recovered from patients admitted in a University Hospital in Madrid, Spain.</title>
        <authorList>
            <person name="Hernandez-Garcia M."/>
            <person name="Leon-Sampedro R."/>
            <person name="Perez-Viso B."/>
            <person name="Morosini M.I."/>
            <person name="Lopez-Fresnena N."/>
            <person name="Coque T.M."/>
            <person name="Bonten M."/>
            <person name="Malhotra-Kumar S."/>
            <person name="Ruiz-Garbajosa P."/>
            <person name="Canton R."/>
        </authorList>
    </citation>
    <scope>NUCLEOTIDE SEQUENCE [LARGE SCALE GENOMIC DNA]</scope>
    <source>
        <strain evidence="2 3">KA2</strain>
    </source>
</reference>
<sequence>MDEKIAHLGFIQSVINRMGSNSFMIKGWCVALVAAIFALSADKENSAFAYLALFPLVIFWGLDTFFLRQEKMYRKLYEEVANGNVKSEGFTMNSSVYSKDIGCYLDAAFSKTMLPFYGSMILMIFIFMWKVLDLFK</sequence>